<name>A0ABS7KVS3_CLOSR</name>
<feature type="transmembrane region" description="Helical" evidence="13">
    <location>
        <begin position="87"/>
        <end position="116"/>
    </location>
</feature>
<evidence type="ECO:0000313" key="15">
    <source>
        <dbReference type="Proteomes" id="UP001299068"/>
    </source>
</evidence>
<evidence type="ECO:0000256" key="11">
    <source>
        <dbReference type="ARBA" id="ARBA00023136"/>
    </source>
</evidence>
<comment type="caution">
    <text evidence="14">The sequence shown here is derived from an EMBL/GenBank/DDBJ whole genome shotgun (WGS) entry which is preliminary data.</text>
</comment>
<evidence type="ECO:0000256" key="10">
    <source>
        <dbReference type="ARBA" id="ARBA00022989"/>
    </source>
</evidence>
<dbReference type="NCBIfam" id="TIGR00910">
    <property type="entry name" value="2A0307_GadC"/>
    <property type="match status" value="1"/>
</dbReference>
<keyword evidence="9" id="KW-0029">Amino-acid transport</keyword>
<keyword evidence="7" id="KW-1003">Cell membrane</keyword>
<feature type="region of interest" description="Disordered" evidence="12">
    <location>
        <begin position="501"/>
        <end position="520"/>
    </location>
</feature>
<feature type="transmembrane region" description="Helical" evidence="13">
    <location>
        <begin position="288"/>
        <end position="310"/>
    </location>
</feature>
<evidence type="ECO:0000256" key="8">
    <source>
        <dbReference type="ARBA" id="ARBA00022692"/>
    </source>
</evidence>
<feature type="transmembrane region" description="Helical" evidence="13">
    <location>
        <begin position="413"/>
        <end position="433"/>
    </location>
</feature>
<reference evidence="14 15" key="1">
    <citation type="journal article" date="2021" name="Cell Host Microbe">
        <title>in vivo commensal control of Clostridioides difficile virulence.</title>
        <authorList>
            <person name="Girinathan B.P."/>
            <person name="Dibenedetto N."/>
            <person name="Worley J.N."/>
            <person name="Peltier J."/>
            <person name="Arrieta-Ortiz M.L."/>
            <person name="Rupa Christinal Immanuel S."/>
            <person name="Lavin R."/>
            <person name="Delaney M.L."/>
            <person name="Cummins C."/>
            <person name="Hoffmann M."/>
            <person name="Luo Y."/>
            <person name="Gonzalez-Escalona N."/>
            <person name="Allard M."/>
            <person name="Onderdonk A.B."/>
            <person name="Gerber G.K."/>
            <person name="Sonenshein A.L."/>
            <person name="Baliga N."/>
            <person name="Dupuy B."/>
            <person name="Bry L."/>
        </authorList>
    </citation>
    <scope>NUCLEOTIDE SEQUENCE [LARGE SCALE GENOMIC DNA]</scope>
    <source>
        <strain evidence="14 15">DSM 599</strain>
    </source>
</reference>
<dbReference type="InterPro" id="IPR050367">
    <property type="entry name" value="APC_superfamily"/>
</dbReference>
<dbReference type="PANTHER" id="PTHR42770">
    <property type="entry name" value="AMINO ACID TRANSPORTER-RELATED"/>
    <property type="match status" value="1"/>
</dbReference>
<keyword evidence="8 13" id="KW-0812">Transmembrane</keyword>
<dbReference type="RefSeq" id="WP_204594272.1">
    <property type="nucleotide sequence ID" value="NZ_JAFBDA010000005.1"/>
</dbReference>
<keyword evidence="6" id="KW-0050">Antiport</keyword>
<organism evidence="14 15">
    <name type="scientific">Clostridium sardiniense</name>
    <name type="common">Clostridium absonum</name>
    <dbReference type="NCBI Taxonomy" id="29369"/>
    <lineage>
        <taxon>Bacteria</taxon>
        <taxon>Bacillati</taxon>
        <taxon>Bacillota</taxon>
        <taxon>Clostridia</taxon>
        <taxon>Eubacteriales</taxon>
        <taxon>Clostridiaceae</taxon>
        <taxon>Clostridium</taxon>
    </lineage>
</organism>
<evidence type="ECO:0000313" key="14">
    <source>
        <dbReference type="EMBL" id="MBY0754918.1"/>
    </source>
</evidence>
<sequence length="520" mass="56698">MDKNLKQSNAKSLSLFGFFAITASMVMTVYEYPTFATSGFHLVFFLLLGGFLWFLPVALCAAEMATVEGWQEGGIFAWVGNTLGERFGFAAIFFQWFQITVGFVTMIYFILGALSYVFDFPALNTNPAVKFVGVLIIFWVLTFSQLGGTKNTAKIAKLGFIVGIVIPAIILFALVIIYVVQGNPIDVEISTKAFIPDFTKINTLVVFVSFILAYMGVEASASHVNEMTNPKRDYPIAMIILIVVAIILNTVGGLGVASVIPQSQLNLSAGVVQTFEALVGHFTSNGTWIVKIIALMIALGVIGEVSAWVVGPSRGMYTAAQNGILPKVFRKVNKHNVPVPLIMVQGVVVTIWAAVLTFGGGGNNVSFLTAISLTVVIYLVGYILFFIGYFVLIYKKKNLNRAYQIPGGIVVKTIIAAAGLIMSILSLIISFVPPSSLTGKSTTEYEVILVISFIIAIIIPFAIYALHDKSQNGSNNHKVSRIKHHEINSFVHPIARGEHHINSNEEDVMDQTDSMKNNKE</sequence>
<feature type="transmembrane region" description="Helical" evidence="13">
    <location>
        <begin position="365"/>
        <end position="392"/>
    </location>
</feature>
<dbReference type="InterPro" id="IPR002293">
    <property type="entry name" value="AA/rel_permease1"/>
</dbReference>
<evidence type="ECO:0000256" key="5">
    <source>
        <dbReference type="ARBA" id="ARBA00022448"/>
    </source>
</evidence>
<feature type="transmembrane region" description="Helical" evidence="13">
    <location>
        <begin position="201"/>
        <end position="224"/>
    </location>
</feature>
<comment type="subcellular location">
    <subcellularLocation>
        <location evidence="2">Cell membrane</location>
        <topology evidence="2">Multi-pass membrane protein</topology>
    </subcellularLocation>
</comment>
<protein>
    <recommendedName>
        <fullName evidence="4">Glutamate/gamma-aminobutyrate antiporter</fullName>
    </recommendedName>
</protein>
<evidence type="ECO:0000256" key="1">
    <source>
        <dbReference type="ARBA" id="ARBA00001341"/>
    </source>
</evidence>
<evidence type="ECO:0000256" key="6">
    <source>
        <dbReference type="ARBA" id="ARBA00022449"/>
    </source>
</evidence>
<dbReference type="PIRSF" id="PIRSF006060">
    <property type="entry name" value="AA_transporter"/>
    <property type="match status" value="1"/>
</dbReference>
<dbReference type="Proteomes" id="UP001299068">
    <property type="component" value="Unassembled WGS sequence"/>
</dbReference>
<feature type="transmembrane region" description="Helical" evidence="13">
    <location>
        <begin position="337"/>
        <end position="359"/>
    </location>
</feature>
<evidence type="ECO:0000256" key="12">
    <source>
        <dbReference type="SAM" id="MobiDB-lite"/>
    </source>
</evidence>
<dbReference type="EMBL" id="JAIKTU010000004">
    <property type="protein sequence ID" value="MBY0754918.1"/>
    <property type="molecule type" value="Genomic_DNA"/>
</dbReference>
<evidence type="ECO:0000256" key="2">
    <source>
        <dbReference type="ARBA" id="ARBA00004651"/>
    </source>
</evidence>
<feature type="transmembrane region" description="Helical" evidence="13">
    <location>
        <begin position="445"/>
        <end position="466"/>
    </location>
</feature>
<accession>A0ABS7KVS3</accession>
<gene>
    <name evidence="14" type="primary">gadC</name>
    <name evidence="14" type="ORF">K5V21_05560</name>
</gene>
<evidence type="ECO:0000256" key="4">
    <source>
        <dbReference type="ARBA" id="ARBA00018235"/>
    </source>
</evidence>
<feature type="compositionally biased region" description="Polar residues" evidence="12">
    <location>
        <begin position="511"/>
        <end position="520"/>
    </location>
</feature>
<feature type="transmembrane region" description="Helical" evidence="13">
    <location>
        <begin position="12"/>
        <end position="30"/>
    </location>
</feature>
<dbReference type="Gene3D" id="1.20.1740.10">
    <property type="entry name" value="Amino acid/polyamine transporter I"/>
    <property type="match status" value="1"/>
</dbReference>
<dbReference type="InterPro" id="IPR004759">
    <property type="entry name" value="Glu_antiport"/>
</dbReference>
<dbReference type="PANTHER" id="PTHR42770:SF15">
    <property type="entry name" value="GLUTAMATE_GAMMA-AMINOBUTYRATE ANTIPORTER-RELATED"/>
    <property type="match status" value="1"/>
</dbReference>
<feature type="transmembrane region" description="Helical" evidence="13">
    <location>
        <begin position="236"/>
        <end position="260"/>
    </location>
</feature>
<evidence type="ECO:0000256" key="9">
    <source>
        <dbReference type="ARBA" id="ARBA00022970"/>
    </source>
</evidence>
<keyword evidence="5" id="KW-0813">Transport</keyword>
<dbReference type="Pfam" id="PF13520">
    <property type="entry name" value="AA_permease_2"/>
    <property type="match status" value="1"/>
</dbReference>
<evidence type="ECO:0000256" key="3">
    <source>
        <dbReference type="ARBA" id="ARBA00010503"/>
    </source>
</evidence>
<evidence type="ECO:0000256" key="13">
    <source>
        <dbReference type="SAM" id="Phobius"/>
    </source>
</evidence>
<feature type="transmembrane region" description="Helical" evidence="13">
    <location>
        <begin position="42"/>
        <end position="66"/>
    </location>
</feature>
<proteinExistence type="inferred from homology"/>
<comment type="catalytic activity">
    <reaction evidence="1">
        <text>4-aminobutanoate(in) + L-glutamate(out) = 4-aminobutanoate(out) + L-glutamate(in)</text>
        <dbReference type="Rhea" id="RHEA:28919"/>
        <dbReference type="ChEBI" id="CHEBI:29985"/>
        <dbReference type="ChEBI" id="CHEBI:59888"/>
    </reaction>
</comment>
<keyword evidence="10 13" id="KW-1133">Transmembrane helix</keyword>
<comment type="similarity">
    <text evidence="3">Belongs to the amino acid-polyamine-organocation (APC) superfamily. Glutamate:GABA antiporter (GGA) (TC 2.A.3.7) family.</text>
</comment>
<feature type="transmembrane region" description="Helical" evidence="13">
    <location>
        <begin position="158"/>
        <end position="181"/>
    </location>
</feature>
<feature type="transmembrane region" description="Helical" evidence="13">
    <location>
        <begin position="128"/>
        <end position="146"/>
    </location>
</feature>
<evidence type="ECO:0000256" key="7">
    <source>
        <dbReference type="ARBA" id="ARBA00022475"/>
    </source>
</evidence>
<keyword evidence="15" id="KW-1185">Reference proteome</keyword>
<keyword evidence="11 13" id="KW-0472">Membrane</keyword>